<dbReference type="PROSITE" id="PS51296">
    <property type="entry name" value="RIESKE"/>
    <property type="match status" value="1"/>
</dbReference>
<dbReference type="Gene3D" id="2.102.10.10">
    <property type="entry name" value="Rieske [2Fe-2S] iron-sulphur domain"/>
    <property type="match status" value="1"/>
</dbReference>
<protein>
    <submittedName>
        <fullName evidence="7">Ferredoxin component</fullName>
    </submittedName>
</protein>
<dbReference type="GO" id="GO:0046872">
    <property type="term" value="F:metal ion binding"/>
    <property type="evidence" value="ECO:0007669"/>
    <property type="project" value="UniProtKB-KW"/>
</dbReference>
<dbReference type="PANTHER" id="PTHR21266:SF60">
    <property type="entry name" value="3-KETOSTEROID-9-ALPHA-MONOOXYGENASE, OXYGENASE COMPONENT"/>
    <property type="match status" value="1"/>
</dbReference>
<dbReference type="STRING" id="1387353.BSF38_04873"/>
<dbReference type="Proteomes" id="UP000186309">
    <property type="component" value="Chromosome"/>
</dbReference>
<evidence type="ECO:0000313" key="7">
    <source>
        <dbReference type="EMBL" id="APW63309.1"/>
    </source>
</evidence>
<keyword evidence="5" id="KW-0411">Iron-sulfur</keyword>
<sequence length="101" mass="11440">MPEWVYLCRIDEVPDGRARTIEVAGARVAVIRDGDSIVVISDLCPHAGGSLGSGWIEEGELLCPLHRWRFRLRDGRCTTLRGNDVHRYPSRIDDRAVWARV</sequence>
<evidence type="ECO:0000256" key="1">
    <source>
        <dbReference type="ARBA" id="ARBA00022714"/>
    </source>
</evidence>
<evidence type="ECO:0000256" key="5">
    <source>
        <dbReference type="ARBA" id="ARBA00023014"/>
    </source>
</evidence>
<gene>
    <name evidence="7" type="primary">nagAb_2</name>
    <name evidence="7" type="ORF">BSF38_04873</name>
</gene>
<accession>A0A1U7CWP2</accession>
<dbReference type="GO" id="GO:0051537">
    <property type="term" value="F:2 iron, 2 sulfur cluster binding"/>
    <property type="evidence" value="ECO:0007669"/>
    <property type="project" value="UniProtKB-KW"/>
</dbReference>
<organism evidence="7 8">
    <name type="scientific">Paludisphaera borealis</name>
    <dbReference type="NCBI Taxonomy" id="1387353"/>
    <lineage>
        <taxon>Bacteria</taxon>
        <taxon>Pseudomonadati</taxon>
        <taxon>Planctomycetota</taxon>
        <taxon>Planctomycetia</taxon>
        <taxon>Isosphaerales</taxon>
        <taxon>Isosphaeraceae</taxon>
        <taxon>Paludisphaera</taxon>
    </lineage>
</organism>
<keyword evidence="3" id="KW-0560">Oxidoreductase</keyword>
<evidence type="ECO:0000256" key="4">
    <source>
        <dbReference type="ARBA" id="ARBA00023004"/>
    </source>
</evidence>
<reference evidence="8" key="1">
    <citation type="submission" date="2016-12" db="EMBL/GenBank/DDBJ databases">
        <title>Comparative genomics of four Isosphaeraceae planctomycetes: a common pool of plasmids and glycoside hydrolase genes.</title>
        <authorList>
            <person name="Ivanova A."/>
        </authorList>
    </citation>
    <scope>NUCLEOTIDE SEQUENCE [LARGE SCALE GENOMIC DNA]</scope>
    <source>
        <strain evidence="8">PX4</strain>
    </source>
</reference>
<dbReference type="RefSeq" id="WP_076349672.1">
    <property type="nucleotide sequence ID" value="NZ_CP019082.1"/>
</dbReference>
<proteinExistence type="predicted"/>
<feature type="domain" description="Rieske" evidence="6">
    <location>
        <begin position="5"/>
        <end position="99"/>
    </location>
</feature>
<evidence type="ECO:0000313" key="8">
    <source>
        <dbReference type="Proteomes" id="UP000186309"/>
    </source>
</evidence>
<dbReference type="GO" id="GO:0016491">
    <property type="term" value="F:oxidoreductase activity"/>
    <property type="evidence" value="ECO:0007669"/>
    <property type="project" value="UniProtKB-KW"/>
</dbReference>
<dbReference type="EMBL" id="CP019082">
    <property type="protein sequence ID" value="APW63309.1"/>
    <property type="molecule type" value="Genomic_DNA"/>
</dbReference>
<keyword evidence="4" id="KW-0408">Iron</keyword>
<keyword evidence="8" id="KW-1185">Reference proteome</keyword>
<name>A0A1U7CWP2_9BACT</name>
<dbReference type="KEGG" id="pbor:BSF38_04873"/>
<dbReference type="SUPFAM" id="SSF50022">
    <property type="entry name" value="ISP domain"/>
    <property type="match status" value="1"/>
</dbReference>
<evidence type="ECO:0000259" key="6">
    <source>
        <dbReference type="PROSITE" id="PS51296"/>
    </source>
</evidence>
<evidence type="ECO:0000256" key="2">
    <source>
        <dbReference type="ARBA" id="ARBA00022723"/>
    </source>
</evidence>
<dbReference type="AlphaFoldDB" id="A0A1U7CWP2"/>
<dbReference type="InterPro" id="IPR036922">
    <property type="entry name" value="Rieske_2Fe-2S_sf"/>
</dbReference>
<keyword evidence="1" id="KW-0001">2Fe-2S</keyword>
<dbReference type="InterPro" id="IPR017941">
    <property type="entry name" value="Rieske_2Fe-2S"/>
</dbReference>
<evidence type="ECO:0000256" key="3">
    <source>
        <dbReference type="ARBA" id="ARBA00023002"/>
    </source>
</evidence>
<dbReference type="OrthoDB" id="593800at2"/>
<keyword evidence="2" id="KW-0479">Metal-binding</keyword>
<dbReference type="InterPro" id="IPR050584">
    <property type="entry name" value="Cholesterol_7-desaturase"/>
</dbReference>
<dbReference type="PANTHER" id="PTHR21266">
    <property type="entry name" value="IRON-SULFUR DOMAIN CONTAINING PROTEIN"/>
    <property type="match status" value="1"/>
</dbReference>
<dbReference type="Pfam" id="PF00355">
    <property type="entry name" value="Rieske"/>
    <property type="match status" value="1"/>
</dbReference>